<dbReference type="Proteomes" id="UP001157125">
    <property type="component" value="Unassembled WGS sequence"/>
</dbReference>
<dbReference type="InterPro" id="IPR025645">
    <property type="entry name" value="DUF4349"/>
</dbReference>
<feature type="region of interest" description="Disordered" evidence="2">
    <location>
        <begin position="53"/>
        <end position="73"/>
    </location>
</feature>
<evidence type="ECO:0000259" key="3">
    <source>
        <dbReference type="Pfam" id="PF14257"/>
    </source>
</evidence>
<gene>
    <name evidence="4" type="ORF">GCM10025876_22550</name>
</gene>
<comment type="caution">
    <text evidence="4">The sequence shown here is derived from an EMBL/GenBank/DDBJ whole genome shotgun (WGS) entry which is preliminary data.</text>
</comment>
<evidence type="ECO:0000313" key="5">
    <source>
        <dbReference type="Proteomes" id="UP001157125"/>
    </source>
</evidence>
<name>A0ABQ6IF45_9MICO</name>
<evidence type="ECO:0000313" key="4">
    <source>
        <dbReference type="EMBL" id="GMA36051.1"/>
    </source>
</evidence>
<feature type="coiled-coil region" evidence="1">
    <location>
        <begin position="158"/>
        <end position="202"/>
    </location>
</feature>
<feature type="compositionally biased region" description="Basic and acidic residues" evidence="2">
    <location>
        <begin position="209"/>
        <end position="220"/>
    </location>
</feature>
<keyword evidence="1" id="KW-0175">Coiled coil</keyword>
<sequence>MSAMITRTDAGSRPLRTGVAVVALAALAWLLAGCSSSDGGAGDSASAMSYSEADMADGGGESEDVMSGSAQDADAAEGYAADTDRAVIITGSMFMTVDDPVAAATKAETIVRAAGGRVDARNEIAPSEYDGGSAWMTLRIPAGDLDGVVTNLRGLGTVDEYSTDSADVTNEVTDLEAQISTLKNSTERIEALLLEAEAIKDIITLENEARRPSGRAREPRGSPTWPERPSGDVHHRACRSPRNPWSRWTTHLRRSSTASSRAGMGS</sequence>
<dbReference type="Pfam" id="PF14257">
    <property type="entry name" value="DUF4349"/>
    <property type="match status" value="1"/>
</dbReference>
<accession>A0ABQ6IF45</accession>
<dbReference type="PROSITE" id="PS51257">
    <property type="entry name" value="PROKAR_LIPOPROTEIN"/>
    <property type="match status" value="1"/>
</dbReference>
<proteinExistence type="predicted"/>
<feature type="domain" description="DUF4349" evidence="3">
    <location>
        <begin position="85"/>
        <end position="208"/>
    </location>
</feature>
<keyword evidence="5" id="KW-1185">Reference proteome</keyword>
<evidence type="ECO:0000256" key="2">
    <source>
        <dbReference type="SAM" id="MobiDB-lite"/>
    </source>
</evidence>
<evidence type="ECO:0000256" key="1">
    <source>
        <dbReference type="SAM" id="Coils"/>
    </source>
</evidence>
<organism evidence="4 5">
    <name type="scientific">Demequina litorisediminis</name>
    <dbReference type="NCBI Taxonomy" id="1849022"/>
    <lineage>
        <taxon>Bacteria</taxon>
        <taxon>Bacillati</taxon>
        <taxon>Actinomycetota</taxon>
        <taxon>Actinomycetes</taxon>
        <taxon>Micrococcales</taxon>
        <taxon>Demequinaceae</taxon>
        <taxon>Demequina</taxon>
    </lineage>
</organism>
<reference evidence="5" key="1">
    <citation type="journal article" date="2019" name="Int. J. Syst. Evol. Microbiol.">
        <title>The Global Catalogue of Microorganisms (GCM) 10K type strain sequencing project: providing services to taxonomists for standard genome sequencing and annotation.</title>
        <authorList>
            <consortium name="The Broad Institute Genomics Platform"/>
            <consortium name="The Broad Institute Genome Sequencing Center for Infectious Disease"/>
            <person name="Wu L."/>
            <person name="Ma J."/>
        </authorList>
    </citation>
    <scope>NUCLEOTIDE SEQUENCE [LARGE SCALE GENOMIC DNA]</scope>
    <source>
        <strain evidence="5">NBRC 112299</strain>
    </source>
</reference>
<dbReference type="EMBL" id="BSUN01000001">
    <property type="protein sequence ID" value="GMA36051.1"/>
    <property type="molecule type" value="Genomic_DNA"/>
</dbReference>
<protein>
    <recommendedName>
        <fullName evidence="3">DUF4349 domain-containing protein</fullName>
    </recommendedName>
</protein>
<feature type="region of interest" description="Disordered" evidence="2">
    <location>
        <begin position="209"/>
        <end position="266"/>
    </location>
</feature>